<keyword evidence="6" id="KW-1185">Reference proteome</keyword>
<feature type="region of interest" description="Disordered" evidence="1">
    <location>
        <begin position="241"/>
        <end position="333"/>
    </location>
</feature>
<dbReference type="Pfam" id="PF12331">
    <property type="entry name" value="Rad26-like_helical_rpts"/>
    <property type="match status" value="1"/>
</dbReference>
<evidence type="ECO:0000313" key="5">
    <source>
        <dbReference type="EMBL" id="EKD18276.1"/>
    </source>
</evidence>
<evidence type="ECO:0000259" key="2">
    <source>
        <dbReference type="Pfam" id="PF12331"/>
    </source>
</evidence>
<feature type="region of interest" description="Disordered" evidence="1">
    <location>
        <begin position="22"/>
        <end position="152"/>
    </location>
</feature>
<feature type="domain" description="Rad26-like N-terminal" evidence="4">
    <location>
        <begin position="355"/>
        <end position="403"/>
    </location>
</feature>
<reference evidence="5 6" key="1">
    <citation type="journal article" date="2012" name="BMC Genomics">
        <title>Sequencing the genome of Marssonina brunnea reveals fungus-poplar co-evolution.</title>
        <authorList>
            <person name="Zhu S."/>
            <person name="Cao Y.-Z."/>
            <person name="Jiang C."/>
            <person name="Tan B.-Y."/>
            <person name="Wang Z."/>
            <person name="Feng S."/>
            <person name="Zhang L."/>
            <person name="Su X.-H."/>
            <person name="Brejova B."/>
            <person name="Vinar T."/>
            <person name="Xu M."/>
            <person name="Wang M.-X."/>
            <person name="Zhang S.-G."/>
            <person name="Huang M.-R."/>
            <person name="Wu R."/>
            <person name="Zhou Y."/>
        </authorList>
    </citation>
    <scope>NUCLEOTIDE SEQUENCE [LARGE SCALE GENOMIC DNA]</scope>
    <source>
        <strain evidence="5 6">MB_m1</strain>
    </source>
</reference>
<dbReference type="AlphaFoldDB" id="K1WZ67"/>
<feature type="compositionally biased region" description="Acidic residues" evidence="1">
    <location>
        <begin position="45"/>
        <end position="59"/>
    </location>
</feature>
<accession>K1WZ67</accession>
<organism evidence="5 6">
    <name type="scientific">Marssonina brunnea f. sp. multigermtubi (strain MB_m1)</name>
    <name type="common">Marssonina leaf spot fungus</name>
    <dbReference type="NCBI Taxonomy" id="1072389"/>
    <lineage>
        <taxon>Eukaryota</taxon>
        <taxon>Fungi</taxon>
        <taxon>Dikarya</taxon>
        <taxon>Ascomycota</taxon>
        <taxon>Pezizomycotina</taxon>
        <taxon>Leotiomycetes</taxon>
        <taxon>Helotiales</taxon>
        <taxon>Drepanopezizaceae</taxon>
        <taxon>Drepanopeziza</taxon>
    </lineage>
</organism>
<dbReference type="eggNOG" id="ENOG502RZ1G">
    <property type="taxonomic scope" value="Eukaryota"/>
</dbReference>
<evidence type="ECO:0000313" key="6">
    <source>
        <dbReference type="Proteomes" id="UP000006753"/>
    </source>
</evidence>
<feature type="domain" description="Rad26-like C-terminal" evidence="3">
    <location>
        <begin position="678"/>
        <end position="741"/>
    </location>
</feature>
<evidence type="ECO:0000259" key="4">
    <source>
        <dbReference type="Pfam" id="PF21048"/>
    </source>
</evidence>
<protein>
    <submittedName>
        <fullName evidence="5">DNA repair protein Rad26</fullName>
    </submittedName>
</protein>
<dbReference type="HOGENOM" id="CLU_013058_1_0_1"/>
<dbReference type="Pfam" id="PF21048">
    <property type="entry name" value="Rad26-like_N"/>
    <property type="match status" value="1"/>
</dbReference>
<dbReference type="OMA" id="EMAHEML"/>
<dbReference type="InParanoid" id="K1WZ67"/>
<dbReference type="InterPro" id="IPR048380">
    <property type="entry name" value="Rad26-like_N"/>
</dbReference>
<feature type="domain" description="Rad26-like helical repeats" evidence="2">
    <location>
        <begin position="463"/>
        <end position="671"/>
    </location>
</feature>
<dbReference type="InterPro" id="IPR022093">
    <property type="entry name" value="Rad26-like_helical"/>
</dbReference>
<feature type="compositionally biased region" description="Polar residues" evidence="1">
    <location>
        <begin position="287"/>
        <end position="301"/>
    </location>
</feature>
<feature type="compositionally biased region" description="Basic and acidic residues" evidence="1">
    <location>
        <begin position="241"/>
        <end position="258"/>
    </location>
</feature>
<feature type="compositionally biased region" description="Low complexity" evidence="1">
    <location>
        <begin position="22"/>
        <end position="36"/>
    </location>
</feature>
<gene>
    <name evidence="5" type="ORF">MBM_03269</name>
</gene>
<evidence type="ECO:0000259" key="3">
    <source>
        <dbReference type="Pfam" id="PF21046"/>
    </source>
</evidence>
<dbReference type="Proteomes" id="UP000006753">
    <property type="component" value="Unassembled WGS sequence"/>
</dbReference>
<dbReference type="OrthoDB" id="5245063at2759"/>
<name>K1WZ67_MARBU</name>
<dbReference type="EMBL" id="JH921433">
    <property type="protein sequence ID" value="EKD18276.1"/>
    <property type="molecule type" value="Genomic_DNA"/>
</dbReference>
<dbReference type="KEGG" id="mbe:MBM_03269"/>
<dbReference type="Pfam" id="PF21046">
    <property type="entry name" value="Rad26-like_C"/>
    <property type="match status" value="1"/>
</dbReference>
<sequence length="744" mass="84144">MQCYEYPTVWQEDALEELENNAIQFTQAQAQTQAPRYQPPPSSDYGDEFDDEDLDDAIVVDESRSTPALTHYPHRSIPGQASQREHLRPFPHGNTNHILANRQCPIPPTDSNQPLPSHPVRSHTQSRAAVPEDDSLRVEQGSAAQTEANSEVERLKRMVEELRKETNSLKNEVNAKAGEISIVRSKHETTVKEYEREIAAQRKLGEEKLAKQQKALEAARIAEKNAATERDFIKRDLAEETERVRKLNKAREVERKVSDLTTTPKKKKALPHRDGFDDDEMDILSPSRISPSKFQKRNTPSKPGKRKRKTVESPAGALHVIHPEESSSTDPGQQAPVLDEALIARLAVQDERFDFLGIMLDHRIDGKNLRTFEELGKHAYPSAPSESFQSIILCKVPSLGFKKLSKDLEIDFCELLISMWTRCMDEEYYEPMYLFMAMLTSALELNTSSIAPFIIDTLLPITQRTADRVAIPRFNRTAYDDRIDCTTCMSLMYLAAQGCMSSQEHILRFWKLMRWDLVLFMLSPNQGPTDVELMLDLLSTSIMKDSFGAFPGDETMHNQPGYIIDRISFCFTEIPRKVVLATKWEAPNKPIIGEKWAASDISHLQIRSLLLLIGMTRSPYASNALAAHQHLLGKLVSLISDEMDSLYDYQSGREDSARIVTLATRLLYYIVTKYENLDLQKKLSTIPGGCQKYLLCLSRLNFSEDDLVLESGIEPDVAGLAFELLGLRVTLEEGDAIHDAFSSS</sequence>
<dbReference type="InterPro" id="IPR048379">
    <property type="entry name" value="Rad26-like_C"/>
</dbReference>
<dbReference type="STRING" id="1072389.K1WZ67"/>
<proteinExistence type="predicted"/>
<evidence type="ECO:0000256" key="1">
    <source>
        <dbReference type="SAM" id="MobiDB-lite"/>
    </source>
</evidence>